<dbReference type="PANTHER" id="PTHR33546">
    <property type="entry name" value="LARGE, MULTIFUNCTIONAL SECRETED PROTEIN-RELATED"/>
    <property type="match status" value="1"/>
</dbReference>
<dbReference type="Pfam" id="PF23500">
    <property type="entry name" value="DUF7133"/>
    <property type="match status" value="1"/>
</dbReference>
<dbReference type="EMBL" id="QXED01000012">
    <property type="protein sequence ID" value="RIV18263.1"/>
    <property type="molecule type" value="Genomic_DNA"/>
</dbReference>
<keyword evidence="3 4" id="KW-0408">Iron</keyword>
<sequence length="997" mass="109438">MKTTVPALYSPLYVLVTIGLLYVTGQTLRQPQPMKPLPERAGLHGVVVDDDSNRLYVPDDLEATLWAQAPMFHNPTNMDIDARGRVWITEAVNYRKFNNKPEARLDHPEGERVVILEDTDQDGKADKSTVFVQDKELVSPLGIAVIGKKVIVSCAPNLVVYTDEDGDDHPDKKEILLTGFGGLDHDHSLHALVVGPDGKYYFNTGNAGPHIVTDKSGWTLRSGSLYVGGTPYNKINHGNQISDDGRVWVGGLALRINPDGTAMKVMGHNFRNNYETALDSYGNMWQNDNDDQVVACRTSWLMEGGNAGYFSSDGTRYWQADQRPGQDVPTAHWHQDDPGVMPAGDISGAGSPTGVVVYEGDELGPRYRGMLLSAEAGRNVIFGYKPEPEGAGYRLPRTDLISTFPAVDENYKWNDVDKDTRKWFRPSDVAVGPDGALYIADWYDPIVGGHQMKDGKGYGRIYRITPRGKKLKVPDINLKTTQGQIAALLNPAVNVRALGFEALKAQGDNVVEALLPLLSSNNPFHRARAVFLMANLGPEGEYEVTRLLRSEVPMLRIAAIRALRSASAGVSIRPGEELTRAEKALLPLLGNLANDPSPAVRREVAIALRDVPYADCRFMLRNLIKGYDGKDRWYLEALGQAADGKEEALFADLRPGLPEDPTQWDQRTANLIWRLHPASAVTLLQQRAASSALSPDARRQAITALGFIKNAQAAQAMVALAKMPDKDVADQATYWAGFRRGNDWATLINWEEAMPSKLSATEQAMLAKRQILLDEYKSDTEKRRVALEMARNAEGGKVLVGLAADNKLPSELKKVVAQAILKNPDQSVRTMAKEYFAENTEKSTDGDRSSAGTLSVEQVAALTGDKTAGQSVFKTNCATCHRHGKQGNDIGPELTRIHQKFDKNGLLDAIIHPSAGLAFGYEPWLITTKAGQTYYGFLISDGTQSLVVKDAAGQKHTIPTSKVFSRKQYKTSLMPDPASMGLNQQQLADLAAYLLKQ</sequence>
<dbReference type="Proteomes" id="UP000283523">
    <property type="component" value="Unassembled WGS sequence"/>
</dbReference>
<dbReference type="AlphaFoldDB" id="A0A418LYC3"/>
<dbReference type="InterPro" id="IPR036909">
    <property type="entry name" value="Cyt_c-like_dom_sf"/>
</dbReference>
<dbReference type="GO" id="GO:0046872">
    <property type="term" value="F:metal ion binding"/>
    <property type="evidence" value="ECO:0007669"/>
    <property type="project" value="UniProtKB-KW"/>
</dbReference>
<keyword evidence="1 4" id="KW-0349">Heme</keyword>
<dbReference type="InterPro" id="IPR009056">
    <property type="entry name" value="Cyt_c-like_dom"/>
</dbReference>
<dbReference type="PANTHER" id="PTHR33546:SF1">
    <property type="entry name" value="LARGE, MULTIFUNCTIONAL SECRETED PROTEIN"/>
    <property type="match status" value="1"/>
</dbReference>
<dbReference type="InterPro" id="IPR011989">
    <property type="entry name" value="ARM-like"/>
</dbReference>
<dbReference type="Pfam" id="PF00034">
    <property type="entry name" value="Cytochrom_C"/>
    <property type="match status" value="1"/>
</dbReference>
<keyword evidence="5" id="KW-1133">Transmembrane helix</keyword>
<evidence type="ECO:0000256" key="3">
    <source>
        <dbReference type="ARBA" id="ARBA00023004"/>
    </source>
</evidence>
<keyword evidence="2 4" id="KW-0479">Metal-binding</keyword>
<dbReference type="OrthoDB" id="9808161at2"/>
<dbReference type="GO" id="GO:0020037">
    <property type="term" value="F:heme binding"/>
    <property type="evidence" value="ECO:0007669"/>
    <property type="project" value="InterPro"/>
</dbReference>
<keyword evidence="8" id="KW-1185">Reference proteome</keyword>
<dbReference type="SUPFAM" id="SSF50952">
    <property type="entry name" value="Soluble quinoprotein glucose dehydrogenase"/>
    <property type="match status" value="1"/>
</dbReference>
<evidence type="ECO:0000256" key="5">
    <source>
        <dbReference type="SAM" id="Phobius"/>
    </source>
</evidence>
<dbReference type="SUPFAM" id="SSF46626">
    <property type="entry name" value="Cytochrome c"/>
    <property type="match status" value="1"/>
</dbReference>
<dbReference type="GO" id="GO:0009055">
    <property type="term" value="F:electron transfer activity"/>
    <property type="evidence" value="ECO:0007669"/>
    <property type="project" value="InterPro"/>
</dbReference>
<dbReference type="NCBIfam" id="TIGR02604">
    <property type="entry name" value="Piru_Ver_Nterm"/>
    <property type="match status" value="1"/>
</dbReference>
<evidence type="ECO:0000259" key="6">
    <source>
        <dbReference type="PROSITE" id="PS51007"/>
    </source>
</evidence>
<keyword evidence="5" id="KW-0812">Transmembrane</keyword>
<gene>
    <name evidence="7" type="ORF">DYU11_28910</name>
</gene>
<evidence type="ECO:0000256" key="1">
    <source>
        <dbReference type="ARBA" id="ARBA00022617"/>
    </source>
</evidence>
<evidence type="ECO:0000313" key="7">
    <source>
        <dbReference type="EMBL" id="RIV18263.1"/>
    </source>
</evidence>
<name>A0A418LYC3_9BACT</name>
<protein>
    <submittedName>
        <fullName evidence="7">Dehydrogenase</fullName>
    </submittedName>
</protein>
<dbReference type="InterPro" id="IPR011042">
    <property type="entry name" value="6-blade_b-propeller_TolB-like"/>
</dbReference>
<dbReference type="InterPro" id="IPR013427">
    <property type="entry name" value="Haem-bd_dom_put"/>
</dbReference>
<dbReference type="Gene3D" id="1.25.10.10">
    <property type="entry name" value="Leucine-rich Repeat Variant"/>
    <property type="match status" value="1"/>
</dbReference>
<evidence type="ECO:0000313" key="8">
    <source>
        <dbReference type="Proteomes" id="UP000283523"/>
    </source>
</evidence>
<evidence type="ECO:0000256" key="2">
    <source>
        <dbReference type="ARBA" id="ARBA00022723"/>
    </source>
</evidence>
<reference evidence="7 8" key="1">
    <citation type="submission" date="2018-08" db="EMBL/GenBank/DDBJ databases">
        <title>Fibrisoma montanum sp. nov., isolated from Danxia mountain soil.</title>
        <authorList>
            <person name="Huang Y."/>
        </authorList>
    </citation>
    <scope>NUCLEOTIDE SEQUENCE [LARGE SCALE GENOMIC DNA]</scope>
    <source>
        <strain evidence="7 8">HYT19</strain>
    </source>
</reference>
<proteinExistence type="predicted"/>
<comment type="caution">
    <text evidence="7">The sequence shown here is derived from an EMBL/GenBank/DDBJ whole genome shotgun (WGS) entry which is preliminary data.</text>
</comment>
<dbReference type="SUPFAM" id="SSF48371">
    <property type="entry name" value="ARM repeat"/>
    <property type="match status" value="1"/>
</dbReference>
<accession>A0A418LYC3</accession>
<dbReference type="InterPro" id="IPR011041">
    <property type="entry name" value="Quinoprot_gluc/sorb_DH_b-prop"/>
</dbReference>
<dbReference type="PROSITE" id="PS51007">
    <property type="entry name" value="CYTC"/>
    <property type="match status" value="1"/>
</dbReference>
<dbReference type="Gene3D" id="1.10.760.10">
    <property type="entry name" value="Cytochrome c-like domain"/>
    <property type="match status" value="1"/>
</dbReference>
<dbReference type="InterPro" id="IPR055557">
    <property type="entry name" value="DUF7133"/>
</dbReference>
<keyword evidence="5" id="KW-0472">Membrane</keyword>
<dbReference type="InterPro" id="IPR013428">
    <property type="entry name" value="Membrane-bound_put_N"/>
</dbReference>
<dbReference type="Gene3D" id="2.120.10.30">
    <property type="entry name" value="TolB, C-terminal domain"/>
    <property type="match status" value="1"/>
</dbReference>
<evidence type="ECO:0000256" key="4">
    <source>
        <dbReference type="PROSITE-ProRule" id="PRU00433"/>
    </source>
</evidence>
<dbReference type="InterPro" id="IPR016024">
    <property type="entry name" value="ARM-type_fold"/>
</dbReference>
<feature type="transmembrane region" description="Helical" evidence="5">
    <location>
        <begin position="7"/>
        <end position="25"/>
    </location>
</feature>
<organism evidence="7 8">
    <name type="scientific">Fibrisoma montanum</name>
    <dbReference type="NCBI Taxonomy" id="2305895"/>
    <lineage>
        <taxon>Bacteria</taxon>
        <taxon>Pseudomonadati</taxon>
        <taxon>Bacteroidota</taxon>
        <taxon>Cytophagia</taxon>
        <taxon>Cytophagales</taxon>
        <taxon>Spirosomataceae</taxon>
        <taxon>Fibrisoma</taxon>
    </lineage>
</organism>
<dbReference type="RefSeq" id="WP_119671232.1">
    <property type="nucleotide sequence ID" value="NZ_QXED01000012.1"/>
</dbReference>
<feature type="domain" description="Cytochrome c" evidence="6">
    <location>
        <begin position="864"/>
        <end position="997"/>
    </location>
</feature>
<dbReference type="NCBIfam" id="TIGR02603">
    <property type="entry name" value="CxxCH_TIGR02603"/>
    <property type="match status" value="1"/>
</dbReference>